<sequence>MYGYPVNDIYDFSPSVRMEGLHLVIFPLKKQTLVLSFYHKKNKKYRSLRHQFNSEDSNKVKEFLNYILFAYTEHYFLSKQISERILQHDKLIQLSKEIFQRPKFSRISQLNYIPVKPDEIPNLLSKEWAIG</sequence>
<dbReference type="Proteomes" id="UP000273966">
    <property type="component" value="Unassembled WGS sequence"/>
</dbReference>
<reference evidence="1 2" key="1">
    <citation type="submission" date="2018-11" db="EMBL/GenBank/DDBJ databases">
        <title>Species Designations Belie Phenotypic and Genotypic Heterogeneity in Oral Streptococci.</title>
        <authorList>
            <person name="Velsko I."/>
        </authorList>
    </citation>
    <scope>NUCLEOTIDE SEQUENCE [LARGE SCALE GENOMIC DNA]</scope>
    <source>
        <strain evidence="1 2">BCC16</strain>
    </source>
</reference>
<evidence type="ECO:0000313" key="2">
    <source>
        <dbReference type="Proteomes" id="UP000273966"/>
    </source>
</evidence>
<organism evidence="1 2">
    <name type="scientific">Streptococcus sanguinis</name>
    <dbReference type="NCBI Taxonomy" id="1305"/>
    <lineage>
        <taxon>Bacteria</taxon>
        <taxon>Bacillati</taxon>
        <taxon>Bacillota</taxon>
        <taxon>Bacilli</taxon>
        <taxon>Lactobacillales</taxon>
        <taxon>Streptococcaceae</taxon>
        <taxon>Streptococcus</taxon>
    </lineage>
</organism>
<protein>
    <submittedName>
        <fullName evidence="1">Uncharacterized protein</fullName>
    </submittedName>
</protein>
<proteinExistence type="predicted"/>
<dbReference type="EMBL" id="RJMT01000013">
    <property type="protein sequence ID" value="RSI29190.1"/>
    <property type="molecule type" value="Genomic_DNA"/>
</dbReference>
<gene>
    <name evidence="1" type="ORF">D8879_09870</name>
</gene>
<evidence type="ECO:0000313" key="1">
    <source>
        <dbReference type="EMBL" id="RSI29190.1"/>
    </source>
</evidence>
<dbReference type="AlphaFoldDB" id="A0AB74DHK9"/>
<comment type="caution">
    <text evidence="1">The sequence shown here is derived from an EMBL/GenBank/DDBJ whole genome shotgun (WGS) entry which is preliminary data.</text>
</comment>
<name>A0AB74DHK9_STRSA</name>
<accession>A0AB74DHK9</accession>